<feature type="chain" id="PRO_5036261756" description="Secreted protein" evidence="1">
    <location>
        <begin position="20"/>
        <end position="139"/>
    </location>
</feature>
<evidence type="ECO:0000313" key="2">
    <source>
        <dbReference type="EMBL" id="CAG6632451.1"/>
    </source>
</evidence>
<proteinExistence type="predicted"/>
<dbReference type="EMBL" id="HBUF01079839">
    <property type="protein sequence ID" value="CAG6632451.1"/>
    <property type="molecule type" value="Transcribed_RNA"/>
</dbReference>
<reference evidence="2" key="1">
    <citation type="submission" date="2021-05" db="EMBL/GenBank/DDBJ databases">
        <authorList>
            <person name="Alioto T."/>
            <person name="Alioto T."/>
            <person name="Gomez Garrido J."/>
        </authorList>
    </citation>
    <scope>NUCLEOTIDE SEQUENCE</scope>
</reference>
<sequence>MGLLLFIFPGHSLLHTTLAMETLGRGQNPCPHDGSGRGHLFRNREKTKEETTSGLLVGKPQVSQLVGVQILLVRVPVTYKCYRSNVPDEQILRRCLSHVRNRRDHIHGKRPGRQDRSDDLHLSSNDQMYILQVRSIRGG</sequence>
<dbReference type="EMBL" id="HBUF01247883">
    <property type="protein sequence ID" value="CAG6679051.1"/>
    <property type="molecule type" value="Transcribed_RNA"/>
</dbReference>
<accession>A0A8D8QIF0</accession>
<feature type="signal peptide" evidence="1">
    <location>
        <begin position="1"/>
        <end position="19"/>
    </location>
</feature>
<keyword evidence="1" id="KW-0732">Signal</keyword>
<protein>
    <recommendedName>
        <fullName evidence="3">Secreted protein</fullName>
    </recommendedName>
</protein>
<organism evidence="2">
    <name type="scientific">Cacopsylla melanoneura</name>
    <dbReference type="NCBI Taxonomy" id="428564"/>
    <lineage>
        <taxon>Eukaryota</taxon>
        <taxon>Metazoa</taxon>
        <taxon>Ecdysozoa</taxon>
        <taxon>Arthropoda</taxon>
        <taxon>Hexapoda</taxon>
        <taxon>Insecta</taxon>
        <taxon>Pterygota</taxon>
        <taxon>Neoptera</taxon>
        <taxon>Paraneoptera</taxon>
        <taxon>Hemiptera</taxon>
        <taxon>Sternorrhyncha</taxon>
        <taxon>Psylloidea</taxon>
        <taxon>Psyllidae</taxon>
        <taxon>Psyllinae</taxon>
        <taxon>Cacopsylla</taxon>
    </lineage>
</organism>
<name>A0A8D8QIF0_9HEMI</name>
<evidence type="ECO:0008006" key="3">
    <source>
        <dbReference type="Google" id="ProtNLM"/>
    </source>
</evidence>
<dbReference type="AlphaFoldDB" id="A0A8D8QIF0"/>
<dbReference type="EMBL" id="HBUF01247884">
    <property type="protein sequence ID" value="CAG6679053.1"/>
    <property type="molecule type" value="Transcribed_RNA"/>
</dbReference>
<evidence type="ECO:0000256" key="1">
    <source>
        <dbReference type="SAM" id="SignalP"/>
    </source>
</evidence>